<accession>A6JL10</accession>
<evidence type="ECO:0000313" key="1">
    <source>
        <dbReference type="EMBL" id="EDM10575.1"/>
    </source>
</evidence>
<name>A6JL10_RAT</name>
<sequence length="36" mass="4250">MRNHAVDKPQLYCSDFFQHSSTAVLEQFSEQYIKSN</sequence>
<reference evidence="2" key="1">
    <citation type="submission" date="2005-09" db="EMBL/GenBank/DDBJ databases">
        <authorList>
            <person name="Mural R.J."/>
            <person name="Li P.W."/>
            <person name="Adams M.D."/>
            <person name="Amanatides P.G."/>
            <person name="Baden-Tillson H."/>
            <person name="Barnstead M."/>
            <person name="Chin S.H."/>
            <person name="Dew I."/>
            <person name="Evans C.A."/>
            <person name="Ferriera S."/>
            <person name="Flanigan M."/>
            <person name="Fosler C."/>
            <person name="Glodek A."/>
            <person name="Gu Z."/>
            <person name="Holt R.A."/>
            <person name="Jennings D."/>
            <person name="Kraft C.L."/>
            <person name="Lu F."/>
            <person name="Nguyen T."/>
            <person name="Nusskern D.R."/>
            <person name="Pfannkoch C.M."/>
            <person name="Sitter C."/>
            <person name="Sutton G.G."/>
            <person name="Venter J.C."/>
            <person name="Wang Z."/>
            <person name="Woodage T."/>
            <person name="Zheng X.H."/>
            <person name="Zhong F."/>
        </authorList>
    </citation>
    <scope>NUCLEOTIDE SEQUENCE [LARGE SCALE GENOMIC DNA]</scope>
    <source>
        <strain>BN</strain>
        <strain evidence="2">Sprague-Dawley</strain>
    </source>
</reference>
<proteinExistence type="predicted"/>
<dbReference type="Proteomes" id="UP000234681">
    <property type="component" value="Chromosome 11"/>
</dbReference>
<dbReference type="EMBL" id="CH473989">
    <property type="protein sequence ID" value="EDM10575.1"/>
    <property type="molecule type" value="Genomic_DNA"/>
</dbReference>
<evidence type="ECO:0000313" key="2">
    <source>
        <dbReference type="Proteomes" id="UP000234681"/>
    </source>
</evidence>
<feature type="non-terminal residue" evidence="1">
    <location>
        <position position="36"/>
    </location>
</feature>
<gene>
    <name evidence="1" type="ORF">rCG_58823</name>
</gene>
<organism evidence="1 2">
    <name type="scientific">Rattus norvegicus</name>
    <name type="common">Rat</name>
    <dbReference type="NCBI Taxonomy" id="10116"/>
    <lineage>
        <taxon>Eukaryota</taxon>
        <taxon>Metazoa</taxon>
        <taxon>Chordata</taxon>
        <taxon>Craniata</taxon>
        <taxon>Vertebrata</taxon>
        <taxon>Euteleostomi</taxon>
        <taxon>Mammalia</taxon>
        <taxon>Eutheria</taxon>
        <taxon>Euarchontoglires</taxon>
        <taxon>Glires</taxon>
        <taxon>Rodentia</taxon>
        <taxon>Myomorpha</taxon>
        <taxon>Muroidea</taxon>
        <taxon>Muridae</taxon>
        <taxon>Murinae</taxon>
        <taxon>Rattus</taxon>
    </lineage>
</organism>
<protein>
    <submittedName>
        <fullName evidence="1">RCG58823</fullName>
    </submittedName>
</protein>
<dbReference type="AlphaFoldDB" id="A6JL10"/>